<dbReference type="EMBL" id="FZQP02001059">
    <property type="protein sequence ID" value="VVC91441.1"/>
    <property type="molecule type" value="Genomic_DNA"/>
</dbReference>
<evidence type="ECO:0000256" key="5">
    <source>
        <dbReference type="ARBA" id="ARBA00023155"/>
    </source>
</evidence>
<name>A0A5E4PZL3_9NEOP</name>
<evidence type="ECO:0000259" key="10">
    <source>
        <dbReference type="PROSITE" id="PS50071"/>
    </source>
</evidence>
<protein>
    <recommendedName>
        <fullName evidence="10">Homeobox domain-containing protein</fullName>
    </recommendedName>
</protein>
<feature type="DNA-binding region" description="Homeobox" evidence="7">
    <location>
        <begin position="82"/>
        <end position="141"/>
    </location>
</feature>
<dbReference type="PANTHER" id="PTHR24339">
    <property type="entry name" value="HOMEOBOX PROTEIN EMX-RELATED"/>
    <property type="match status" value="1"/>
</dbReference>
<dbReference type="InterPro" id="IPR001356">
    <property type="entry name" value="HD"/>
</dbReference>
<dbReference type="InterPro" id="IPR017970">
    <property type="entry name" value="Homeobox_CS"/>
</dbReference>
<dbReference type="SUPFAM" id="SSF46689">
    <property type="entry name" value="Homeodomain-like"/>
    <property type="match status" value="1"/>
</dbReference>
<dbReference type="PRINTS" id="PR00024">
    <property type="entry name" value="HOMEOBOX"/>
</dbReference>
<dbReference type="CDD" id="cd00086">
    <property type="entry name" value="homeodomain"/>
    <property type="match status" value="1"/>
</dbReference>
<evidence type="ECO:0000313" key="12">
    <source>
        <dbReference type="Proteomes" id="UP000324832"/>
    </source>
</evidence>
<evidence type="ECO:0000256" key="8">
    <source>
        <dbReference type="RuleBase" id="RU000682"/>
    </source>
</evidence>
<comment type="similarity">
    <text evidence="2 9">Belongs to the chorion protein family.</text>
</comment>
<dbReference type="GO" id="GO:0005634">
    <property type="term" value="C:nucleus"/>
    <property type="evidence" value="ECO:0007669"/>
    <property type="project" value="UniProtKB-SubCell"/>
</dbReference>
<dbReference type="Pfam" id="PF00046">
    <property type="entry name" value="Homeodomain"/>
    <property type="match status" value="1"/>
</dbReference>
<dbReference type="InterPro" id="IPR002635">
    <property type="entry name" value="Chorion"/>
</dbReference>
<dbReference type="GO" id="GO:0007420">
    <property type="term" value="P:brain development"/>
    <property type="evidence" value="ECO:0007669"/>
    <property type="project" value="TreeGrafter"/>
</dbReference>
<keyword evidence="12" id="KW-1185">Reference proteome</keyword>
<dbReference type="PANTHER" id="PTHR24339:SF30">
    <property type="entry name" value="LATERAL MUSCLES SCARCER, ISOFORM B"/>
    <property type="match status" value="1"/>
</dbReference>
<dbReference type="PROSITE" id="PS00027">
    <property type="entry name" value="HOMEOBOX_1"/>
    <property type="match status" value="1"/>
</dbReference>
<dbReference type="Proteomes" id="UP000324832">
    <property type="component" value="Unassembled WGS sequence"/>
</dbReference>
<evidence type="ECO:0000256" key="7">
    <source>
        <dbReference type="PROSITE-ProRule" id="PRU00108"/>
    </source>
</evidence>
<dbReference type="PROSITE" id="PS50071">
    <property type="entry name" value="HOMEOBOX_2"/>
    <property type="match status" value="1"/>
</dbReference>
<gene>
    <name evidence="11" type="ORF">LSINAPIS_LOCUS4112</name>
</gene>
<dbReference type="GO" id="GO:0007304">
    <property type="term" value="P:chorion-containing eggshell formation"/>
    <property type="evidence" value="ECO:0007669"/>
    <property type="project" value="InterPro"/>
</dbReference>
<proteinExistence type="inferred from homology"/>
<dbReference type="InterPro" id="IPR009057">
    <property type="entry name" value="Homeodomain-like_sf"/>
</dbReference>
<dbReference type="GO" id="GO:0042600">
    <property type="term" value="C:egg chorion"/>
    <property type="evidence" value="ECO:0007669"/>
    <property type="project" value="InterPro"/>
</dbReference>
<dbReference type="GO" id="GO:0005213">
    <property type="term" value="F:structural constituent of egg chorion"/>
    <property type="evidence" value="ECO:0007669"/>
    <property type="project" value="InterPro"/>
</dbReference>
<evidence type="ECO:0000256" key="6">
    <source>
        <dbReference type="ARBA" id="ARBA00023242"/>
    </source>
</evidence>
<keyword evidence="5 7" id="KW-0371">Homeobox</keyword>
<dbReference type="GO" id="GO:0000981">
    <property type="term" value="F:DNA-binding transcription factor activity, RNA polymerase II-specific"/>
    <property type="evidence" value="ECO:0007669"/>
    <property type="project" value="InterPro"/>
</dbReference>
<dbReference type="AlphaFoldDB" id="A0A5E4PZL3"/>
<evidence type="ECO:0000256" key="9">
    <source>
        <dbReference type="RuleBase" id="RU004378"/>
    </source>
</evidence>
<dbReference type="Pfam" id="PF01723">
    <property type="entry name" value="Chorion_1"/>
    <property type="match status" value="4"/>
</dbReference>
<accession>A0A5E4PZL3</accession>
<evidence type="ECO:0000313" key="11">
    <source>
        <dbReference type="EMBL" id="VVC91441.1"/>
    </source>
</evidence>
<dbReference type="GO" id="GO:0030182">
    <property type="term" value="P:neuron differentiation"/>
    <property type="evidence" value="ECO:0007669"/>
    <property type="project" value="TreeGrafter"/>
</dbReference>
<dbReference type="InterPro" id="IPR020479">
    <property type="entry name" value="HD_metazoa"/>
</dbReference>
<keyword evidence="3" id="KW-0677">Repeat</keyword>
<feature type="domain" description="Homeobox" evidence="10">
    <location>
        <begin position="80"/>
        <end position="140"/>
    </location>
</feature>
<reference evidence="11 12" key="1">
    <citation type="submission" date="2017-07" db="EMBL/GenBank/DDBJ databases">
        <authorList>
            <person name="Talla V."/>
            <person name="Backstrom N."/>
        </authorList>
    </citation>
    <scope>NUCLEOTIDE SEQUENCE [LARGE SCALE GENOMIC DNA]</scope>
</reference>
<sequence length="879" mass="91948">MDEEVIDAVVDKVDETETVKVETKLPFSIDSLLADKFERKEFECRSDEDDRSSVSEQLDVETSCDVAEGSSDFHQSGCSSRGKRARTAFSAQQIKSLEAEFEKNRYLSVAARGRLARQLRLTETQIKIWFQNRRTKWKRKYTNDVEILAQQYYNSLGIVTPRPMFVGDRLWIFNYPNRLPQWKVSNINAHGHLIDRNIFRNSKPEYTVPPNERFLNLERSLKVTPPNRLVMPNFSNMAASRLDVYRNGILNQNGQESNCITSQCLNAYDSLGRGAEAWSMGAYGAPYSGAPLAAQYPGYNAASLAASNSGGLAITSSSPISPNGVSMISENAIEGPLAVGGSIPFLGAVALEGPLPSAGAGGVAYGSGNGNVAIMAENLSGYGLSAGYMGPGYGQAFVRLDIFIKMYLKFVLSLCFLLLQTTLGQYHGNPYGAVNAVASETAMANNIAYNAAAKAGIANSMIADAAFTNNLAGFNPELGHFNGGSFMVRSSSPIAPSGVTVQSENLLVEGPLAVQGQMPFLGVVAVEGPLTATGQGSVSYGSGNGNVGMVGENIEGMPASGYGAGNFGMANGLNGMPIARNGNGLGAITAQYCGNAYENVAWNQMPATYSAAPYNAYSSPYSTPYSYEAYNPAVLTASNGGGLAITSSSPIAPVGVSMMSDNAFEGPLAVAGQIPFLGAVGVEGLLPTAGAGGISYGAGKGNVAILNEDLSGYGYGAQYAAPYNMPSSSFNMATLLFPAPNDIPPAPAMISGRCIPDAYGLGYAPSMAAPFGAAPWREPLLAAEPWSNPALGYGLGPASFAASNGGWLQVHSSSPIPACGVSIYSENAIEGKLAVTGALPFLGTVAVEGPLPTYGAGSVAYGSGNGNVAITREGRAGYL</sequence>
<evidence type="ECO:0000256" key="2">
    <source>
        <dbReference type="ARBA" id="ARBA00005906"/>
    </source>
</evidence>
<comment type="subcellular location">
    <subcellularLocation>
        <location evidence="1 7 8">Nucleus</location>
    </subcellularLocation>
</comment>
<keyword evidence="4 7" id="KW-0238">DNA-binding</keyword>
<dbReference type="GO" id="GO:0000978">
    <property type="term" value="F:RNA polymerase II cis-regulatory region sequence-specific DNA binding"/>
    <property type="evidence" value="ECO:0007669"/>
    <property type="project" value="TreeGrafter"/>
</dbReference>
<evidence type="ECO:0000256" key="4">
    <source>
        <dbReference type="ARBA" id="ARBA00023125"/>
    </source>
</evidence>
<organism evidence="11 12">
    <name type="scientific">Leptidea sinapis</name>
    <dbReference type="NCBI Taxonomy" id="189913"/>
    <lineage>
        <taxon>Eukaryota</taxon>
        <taxon>Metazoa</taxon>
        <taxon>Ecdysozoa</taxon>
        <taxon>Arthropoda</taxon>
        <taxon>Hexapoda</taxon>
        <taxon>Insecta</taxon>
        <taxon>Pterygota</taxon>
        <taxon>Neoptera</taxon>
        <taxon>Endopterygota</taxon>
        <taxon>Lepidoptera</taxon>
        <taxon>Glossata</taxon>
        <taxon>Ditrysia</taxon>
        <taxon>Papilionoidea</taxon>
        <taxon>Pieridae</taxon>
        <taxon>Dismorphiinae</taxon>
        <taxon>Leptidea</taxon>
    </lineage>
</organism>
<dbReference type="Gene3D" id="1.10.10.60">
    <property type="entry name" value="Homeodomain-like"/>
    <property type="match status" value="1"/>
</dbReference>
<evidence type="ECO:0000256" key="1">
    <source>
        <dbReference type="ARBA" id="ARBA00004123"/>
    </source>
</evidence>
<keyword evidence="6 7" id="KW-0539">Nucleus</keyword>
<evidence type="ECO:0000256" key="3">
    <source>
        <dbReference type="ARBA" id="ARBA00022737"/>
    </source>
</evidence>
<dbReference type="InterPro" id="IPR050877">
    <property type="entry name" value="EMX-VAX-Noto_Homeobox_TFs"/>
</dbReference>
<dbReference type="SMART" id="SM00389">
    <property type="entry name" value="HOX"/>
    <property type="match status" value="1"/>
</dbReference>